<accession>A0A1S3E0D5</accession>
<feature type="compositionally biased region" description="Basic and acidic residues" evidence="1">
    <location>
        <begin position="84"/>
        <end position="121"/>
    </location>
</feature>
<sequence>MFICFTTIKHLEIVAMMKIKVFILCFLCALFIFSVVATETFKDDRAKELRKSVWKGSKGGSIMPLSTKLDGRRRHVFDQPTDPQKPEDGERNKTRDERMKEKLEKQREREMKRKNEGKEKQ</sequence>
<reference evidence="3" key="2">
    <citation type="submission" date="2025-08" db="UniProtKB">
        <authorList>
            <consortium name="RefSeq"/>
        </authorList>
    </citation>
    <scope>IDENTIFICATION</scope>
    <source>
        <tissue evidence="3">Etiolated seedlings</tissue>
    </source>
</reference>
<dbReference type="RefSeq" id="XP_012568551.2">
    <property type="nucleotide sequence ID" value="XM_012713097.2"/>
</dbReference>
<dbReference type="AlphaFoldDB" id="A0A1S3E0D5"/>
<protein>
    <submittedName>
        <fullName evidence="3">Uncharacterized protein LOC105851659</fullName>
    </submittedName>
</protein>
<feature type="region of interest" description="Disordered" evidence="1">
    <location>
        <begin position="56"/>
        <end position="121"/>
    </location>
</feature>
<organism evidence="2 3">
    <name type="scientific">Cicer arietinum</name>
    <name type="common">Chickpea</name>
    <name type="synonym">Garbanzo</name>
    <dbReference type="NCBI Taxonomy" id="3827"/>
    <lineage>
        <taxon>Eukaryota</taxon>
        <taxon>Viridiplantae</taxon>
        <taxon>Streptophyta</taxon>
        <taxon>Embryophyta</taxon>
        <taxon>Tracheophyta</taxon>
        <taxon>Spermatophyta</taxon>
        <taxon>Magnoliopsida</taxon>
        <taxon>eudicotyledons</taxon>
        <taxon>Gunneridae</taxon>
        <taxon>Pentapetalae</taxon>
        <taxon>rosids</taxon>
        <taxon>fabids</taxon>
        <taxon>Fabales</taxon>
        <taxon>Fabaceae</taxon>
        <taxon>Papilionoideae</taxon>
        <taxon>50 kb inversion clade</taxon>
        <taxon>NPAAA clade</taxon>
        <taxon>Hologalegina</taxon>
        <taxon>IRL clade</taxon>
        <taxon>Cicereae</taxon>
        <taxon>Cicer</taxon>
    </lineage>
</organism>
<dbReference type="Proteomes" id="UP000087171">
    <property type="component" value="Chromosome Ca2"/>
</dbReference>
<evidence type="ECO:0000313" key="2">
    <source>
        <dbReference type="Proteomes" id="UP000087171"/>
    </source>
</evidence>
<keyword evidence="2" id="KW-1185">Reference proteome</keyword>
<gene>
    <name evidence="3" type="primary">LOC105851659</name>
</gene>
<name>A0A1S3E0D5_CICAR</name>
<evidence type="ECO:0000313" key="3">
    <source>
        <dbReference type="RefSeq" id="XP_012568551.2"/>
    </source>
</evidence>
<evidence type="ECO:0000256" key="1">
    <source>
        <dbReference type="SAM" id="MobiDB-lite"/>
    </source>
</evidence>
<proteinExistence type="predicted"/>
<reference evidence="2" key="1">
    <citation type="journal article" date="2013" name="Nat. Biotechnol.">
        <title>Draft genome sequence of chickpea (Cicer arietinum) provides a resource for trait improvement.</title>
        <authorList>
            <person name="Varshney R.K."/>
            <person name="Song C."/>
            <person name="Saxena R.K."/>
            <person name="Azam S."/>
            <person name="Yu S."/>
            <person name="Sharpe A.G."/>
            <person name="Cannon S."/>
            <person name="Baek J."/>
            <person name="Rosen B.D."/>
            <person name="Tar'an B."/>
            <person name="Millan T."/>
            <person name="Zhang X."/>
            <person name="Ramsay L.D."/>
            <person name="Iwata A."/>
            <person name="Wang Y."/>
            <person name="Nelson W."/>
            <person name="Farmer A.D."/>
            <person name="Gaur P.M."/>
            <person name="Soderlund C."/>
            <person name="Penmetsa R.V."/>
            <person name="Xu C."/>
            <person name="Bharti A.K."/>
            <person name="He W."/>
            <person name="Winter P."/>
            <person name="Zhao S."/>
            <person name="Hane J.K."/>
            <person name="Carrasquilla-Garcia N."/>
            <person name="Condie J.A."/>
            <person name="Upadhyaya H.D."/>
            <person name="Luo M.C."/>
            <person name="Thudi M."/>
            <person name="Gowda C.L."/>
            <person name="Singh N.P."/>
            <person name="Lichtenzveig J."/>
            <person name="Gali K.K."/>
            <person name="Rubio J."/>
            <person name="Nadarajan N."/>
            <person name="Dolezel J."/>
            <person name="Bansal K.C."/>
            <person name="Xu X."/>
            <person name="Edwards D."/>
            <person name="Zhang G."/>
            <person name="Kahl G."/>
            <person name="Gil J."/>
            <person name="Singh K.B."/>
            <person name="Datta S.K."/>
            <person name="Jackson S.A."/>
            <person name="Wang J."/>
            <person name="Cook D.R."/>
        </authorList>
    </citation>
    <scope>NUCLEOTIDE SEQUENCE [LARGE SCALE GENOMIC DNA]</scope>
    <source>
        <strain evidence="2">cv. CDC Frontier</strain>
    </source>
</reference>